<proteinExistence type="predicted"/>
<dbReference type="InterPro" id="IPR045728">
    <property type="entry name" value="DUF6082"/>
</dbReference>
<gene>
    <name evidence="2" type="ORF">ACFQZP_38735</name>
</gene>
<accession>A0ABW2VVY1</accession>
<organism evidence="2 3">
    <name type="scientific">Streptomyces lutosisoli</name>
    <dbReference type="NCBI Taxonomy" id="2665721"/>
    <lineage>
        <taxon>Bacteria</taxon>
        <taxon>Bacillati</taxon>
        <taxon>Actinomycetota</taxon>
        <taxon>Actinomycetes</taxon>
        <taxon>Kitasatosporales</taxon>
        <taxon>Streptomycetaceae</taxon>
        <taxon>Streptomyces</taxon>
    </lineage>
</organism>
<feature type="transmembrane region" description="Helical" evidence="1">
    <location>
        <begin position="14"/>
        <end position="32"/>
    </location>
</feature>
<keyword evidence="1" id="KW-0812">Transmembrane</keyword>
<name>A0ABW2VVY1_9ACTN</name>
<evidence type="ECO:0000313" key="3">
    <source>
        <dbReference type="Proteomes" id="UP001596957"/>
    </source>
</evidence>
<dbReference type="RefSeq" id="WP_381264725.1">
    <property type="nucleotide sequence ID" value="NZ_JBHTBI010000119.1"/>
</dbReference>
<dbReference type="EMBL" id="JBHTEC010000001">
    <property type="protein sequence ID" value="MFD0287490.1"/>
    <property type="molecule type" value="Genomic_DNA"/>
</dbReference>
<dbReference type="Proteomes" id="UP001596957">
    <property type="component" value="Unassembled WGS sequence"/>
</dbReference>
<keyword evidence="1" id="KW-0472">Membrane</keyword>
<keyword evidence="3" id="KW-1185">Reference proteome</keyword>
<protein>
    <submittedName>
        <fullName evidence="2">DUF6082 family protein</fullName>
    </submittedName>
</protein>
<evidence type="ECO:0000256" key="1">
    <source>
        <dbReference type="SAM" id="Phobius"/>
    </source>
</evidence>
<keyword evidence="1" id="KW-1133">Transmembrane helix</keyword>
<reference evidence="3" key="1">
    <citation type="journal article" date="2019" name="Int. J. Syst. Evol. Microbiol.">
        <title>The Global Catalogue of Microorganisms (GCM) 10K type strain sequencing project: providing services to taxonomists for standard genome sequencing and annotation.</title>
        <authorList>
            <consortium name="The Broad Institute Genomics Platform"/>
            <consortium name="The Broad Institute Genome Sequencing Center for Infectious Disease"/>
            <person name="Wu L."/>
            <person name="Ma J."/>
        </authorList>
    </citation>
    <scope>NUCLEOTIDE SEQUENCE [LARGE SCALE GENOMIC DNA]</scope>
    <source>
        <strain evidence="3">CGMCC 4.7198</strain>
    </source>
</reference>
<evidence type="ECO:0000313" key="2">
    <source>
        <dbReference type="EMBL" id="MFD0287490.1"/>
    </source>
</evidence>
<dbReference type="Pfam" id="PF19560">
    <property type="entry name" value="DUF6082"/>
    <property type="match status" value="1"/>
</dbReference>
<sequence length="173" mass="19694">MIIISAASQAYERLSVFFSAVAMLGVVASLAYQARQTSITNMAVQRASHRELVLFALQHPELMLALEPLPEPVTKEQARQMAFSNLFLSNWWDDFVLRRITVDGLRVLLRRHFRSALARQYWEMAGAYWRHDAEVSSDRRLGRFVDLVDEQYAVAIASGPAMPPTSYFTSPNE</sequence>
<comment type="caution">
    <text evidence="2">The sequence shown here is derived from an EMBL/GenBank/DDBJ whole genome shotgun (WGS) entry which is preliminary data.</text>
</comment>